<feature type="domain" description="Cell division protein FtsQ/DivIB C-terminal" evidence="7">
    <location>
        <begin position="109"/>
        <end position="217"/>
    </location>
</feature>
<dbReference type="EMBL" id="CP038852">
    <property type="protein sequence ID" value="QIZ21379.1"/>
    <property type="molecule type" value="Genomic_DNA"/>
</dbReference>
<keyword evidence="2" id="KW-0997">Cell inner membrane</keyword>
<dbReference type="Gene3D" id="3.10.20.310">
    <property type="entry name" value="membrane protein fhac"/>
    <property type="match status" value="1"/>
</dbReference>
<keyword evidence="1" id="KW-1003">Cell membrane</keyword>
<feature type="domain" description="POTRA" evidence="8">
    <location>
        <begin position="39"/>
        <end position="103"/>
    </location>
</feature>
<evidence type="ECO:0000256" key="2">
    <source>
        <dbReference type="ARBA" id="ARBA00022519"/>
    </source>
</evidence>
<evidence type="ECO:0000256" key="1">
    <source>
        <dbReference type="ARBA" id="ARBA00022475"/>
    </source>
</evidence>
<dbReference type="Proteomes" id="UP000501094">
    <property type="component" value="Chromosome"/>
</dbReference>
<keyword evidence="3 9" id="KW-0132">Cell division</keyword>
<evidence type="ECO:0000313" key="9">
    <source>
        <dbReference type="EMBL" id="QIZ21379.1"/>
    </source>
</evidence>
<name>A0A6H1Q5K8_9PROT</name>
<dbReference type="PANTHER" id="PTHR35851">
    <property type="entry name" value="CELL DIVISION PROTEIN FTSQ"/>
    <property type="match status" value="1"/>
</dbReference>
<dbReference type="InterPro" id="IPR005548">
    <property type="entry name" value="Cell_div_FtsQ/DivIB_C"/>
</dbReference>
<accession>A0A6H1Q5K8</accession>
<protein>
    <submittedName>
        <fullName evidence="9">Cell division protein FtsQ</fullName>
    </submittedName>
</protein>
<dbReference type="Pfam" id="PF08478">
    <property type="entry name" value="POTRA_1"/>
    <property type="match status" value="1"/>
</dbReference>
<dbReference type="PANTHER" id="PTHR35851:SF1">
    <property type="entry name" value="CELL DIVISION PROTEIN FTSQ"/>
    <property type="match status" value="1"/>
</dbReference>
<evidence type="ECO:0000259" key="7">
    <source>
        <dbReference type="Pfam" id="PF03799"/>
    </source>
</evidence>
<organism evidence="9 10">
    <name type="scientific">Candidatus Pelagibacter giovannonii</name>
    <dbReference type="NCBI Taxonomy" id="2563896"/>
    <lineage>
        <taxon>Bacteria</taxon>
        <taxon>Pseudomonadati</taxon>
        <taxon>Pseudomonadota</taxon>
        <taxon>Alphaproteobacteria</taxon>
        <taxon>Candidatus Pelagibacterales</taxon>
        <taxon>Candidatus Pelagibacteraceae</taxon>
        <taxon>Candidatus Pelagibacter</taxon>
    </lineage>
</organism>
<keyword evidence="5" id="KW-0472">Membrane</keyword>
<dbReference type="Pfam" id="PF03799">
    <property type="entry name" value="FtsQ_DivIB_C"/>
    <property type="match status" value="1"/>
</dbReference>
<keyword evidence="6" id="KW-0131">Cell cycle</keyword>
<dbReference type="RefSeq" id="WP_168607236.1">
    <property type="nucleotide sequence ID" value="NZ_CP038852.1"/>
</dbReference>
<dbReference type="InterPro" id="IPR026579">
    <property type="entry name" value="FtsQ"/>
</dbReference>
<keyword evidence="10" id="KW-1185">Reference proteome</keyword>
<dbReference type="AlphaFoldDB" id="A0A6H1Q5K8"/>
<proteinExistence type="predicted"/>
<dbReference type="InterPro" id="IPR013685">
    <property type="entry name" value="POTRA_FtsQ_type"/>
</dbReference>
<dbReference type="GO" id="GO:0090529">
    <property type="term" value="P:cell septum assembly"/>
    <property type="evidence" value="ECO:0007669"/>
    <property type="project" value="InterPro"/>
</dbReference>
<keyword evidence="4" id="KW-0812">Transmembrane</keyword>
<gene>
    <name evidence="9" type="ORF">E5R92_06245</name>
</gene>
<evidence type="ECO:0000259" key="8">
    <source>
        <dbReference type="Pfam" id="PF08478"/>
    </source>
</evidence>
<sequence length="225" mass="26173">MHQSIGKKNKIIIYLLFLFILSTTSAKFINDKKKLSSLIAKINITGLSERKNLEILNNLNNLLYRSIFVIREDEIRKILKKHNIIQEFSIKKIYPSTLNIEIKPTKFIARVSNNGQYLVGANGKLIEDKNNNELLPYIFGEFNSLNFLSFKQNIEKSIFSFSNLKTLYFFPSGRWDILTDNDILIKLPQEHIIASLNLSKKLIDNDNFKDNKLIDLRVKNHLVTK</sequence>
<evidence type="ECO:0000256" key="5">
    <source>
        <dbReference type="ARBA" id="ARBA00022989"/>
    </source>
</evidence>
<evidence type="ECO:0000256" key="6">
    <source>
        <dbReference type="ARBA" id="ARBA00023306"/>
    </source>
</evidence>
<dbReference type="KEGG" id="peg:E5R92_06245"/>
<reference evidence="9 10" key="1">
    <citation type="journal article" date="2020" name="Nat. Microbiol.">
        <title>Lysogenic host-virus interactions in SAR11 marine bacteria.</title>
        <authorList>
            <person name="Morris R.M."/>
            <person name="Cain K.R."/>
            <person name="Hvorecny K.L."/>
            <person name="Kollman J.M."/>
        </authorList>
    </citation>
    <scope>NUCLEOTIDE SEQUENCE [LARGE SCALE GENOMIC DNA]</scope>
    <source>
        <strain evidence="9 10">NP1</strain>
    </source>
</reference>
<evidence type="ECO:0000256" key="3">
    <source>
        <dbReference type="ARBA" id="ARBA00022618"/>
    </source>
</evidence>
<evidence type="ECO:0000313" key="10">
    <source>
        <dbReference type="Proteomes" id="UP000501094"/>
    </source>
</evidence>
<keyword evidence="5" id="KW-1133">Transmembrane helix</keyword>
<evidence type="ECO:0000256" key="4">
    <source>
        <dbReference type="ARBA" id="ARBA00022692"/>
    </source>
</evidence>